<gene>
    <name evidence="1" type="ORF">MSG28_012894</name>
</gene>
<protein>
    <submittedName>
        <fullName evidence="1">Uncharacterized protein</fullName>
    </submittedName>
</protein>
<sequence>MIWEPPNIAETCPAHTQLTACSSFAYVFLNLVVQLYGDSKDRRIQEKLQIQDHVVDGEVYDFIVVGAGASGCVVANRLSAVEKWKVLLLEAGPEEPDVTLVPALSVTLLNSNVDWQYKTMPSHDTCLAYQDQRCQWPRGKMMGGSSSINSFVYIRGNRLDYDGWAALGNPGWSYDDVLPYFKKSERNVNIEALNRKYHGVDGEQTVSRWPYVDDPSLMLTEAFNERGLPLNDPNGEQQVGTLQAQNIGDEGERASANIEFIQPIRYKRKNLTVRTESEAVKIIFDKHKRAIGVKYVKDCKEYTAFANKEVIVSCGAINSPKLLLLSGLGPKEHLDDVHIPVIADLPVGKNLHEHVTFNGLLIALPNKTATSVSQREILQSVYDFKKMKVKRGPLSGNGPVNSLAFYKTDPNLPAPDIQVQVNNVNWREYIREPVLYDSLTIFPSSYYDAVVPRVMNLVPYSRGKLLLNASDPHGHPLIYPGYMKDPRDLEATIKGVRVVRSLKDTEAFKSRGAYFVTIPLPACKHLNWGTDAYYECLARSYTSSSYHPVGSCRMGPRDDPLAVVDNRLRVYGVSGLRVIDASIMPNVNRGNTNAPSLMIGERGVAFVIEDWLHNYKR</sequence>
<accession>A0ACC0JIB5</accession>
<reference evidence="1 2" key="1">
    <citation type="journal article" date="2022" name="Genome Biol. Evol.">
        <title>The Spruce Budworm Genome: Reconstructing the Evolutionary History of Antifreeze Proteins.</title>
        <authorList>
            <person name="Beliveau C."/>
            <person name="Gagne P."/>
            <person name="Picq S."/>
            <person name="Vernygora O."/>
            <person name="Keeling C.I."/>
            <person name="Pinkney K."/>
            <person name="Doucet D."/>
            <person name="Wen F."/>
            <person name="Johnston J.S."/>
            <person name="Maaroufi H."/>
            <person name="Boyle B."/>
            <person name="Laroche J."/>
            <person name="Dewar K."/>
            <person name="Juretic N."/>
            <person name="Blackburn G."/>
            <person name="Nisole A."/>
            <person name="Brunet B."/>
            <person name="Brandao M."/>
            <person name="Lumley L."/>
            <person name="Duan J."/>
            <person name="Quan G."/>
            <person name="Lucarotti C.J."/>
            <person name="Roe A.D."/>
            <person name="Sperling F.A.H."/>
            <person name="Levesque R.C."/>
            <person name="Cusson M."/>
        </authorList>
    </citation>
    <scope>NUCLEOTIDE SEQUENCE [LARGE SCALE GENOMIC DNA]</scope>
    <source>
        <strain evidence="1">Glfc:IPQL:Cfum</strain>
    </source>
</reference>
<proteinExistence type="predicted"/>
<organism evidence="1 2">
    <name type="scientific">Choristoneura fumiferana</name>
    <name type="common">Spruce budworm moth</name>
    <name type="synonym">Archips fumiferana</name>
    <dbReference type="NCBI Taxonomy" id="7141"/>
    <lineage>
        <taxon>Eukaryota</taxon>
        <taxon>Metazoa</taxon>
        <taxon>Ecdysozoa</taxon>
        <taxon>Arthropoda</taxon>
        <taxon>Hexapoda</taxon>
        <taxon>Insecta</taxon>
        <taxon>Pterygota</taxon>
        <taxon>Neoptera</taxon>
        <taxon>Endopterygota</taxon>
        <taxon>Lepidoptera</taxon>
        <taxon>Glossata</taxon>
        <taxon>Ditrysia</taxon>
        <taxon>Tortricoidea</taxon>
        <taxon>Tortricidae</taxon>
        <taxon>Tortricinae</taxon>
        <taxon>Choristoneura</taxon>
    </lineage>
</organism>
<evidence type="ECO:0000313" key="2">
    <source>
        <dbReference type="Proteomes" id="UP001064048"/>
    </source>
</evidence>
<dbReference type="Proteomes" id="UP001064048">
    <property type="component" value="Chromosome 22"/>
</dbReference>
<keyword evidence="2" id="KW-1185">Reference proteome</keyword>
<dbReference type="EMBL" id="CM046122">
    <property type="protein sequence ID" value="KAI8423896.1"/>
    <property type="molecule type" value="Genomic_DNA"/>
</dbReference>
<comment type="caution">
    <text evidence="1">The sequence shown here is derived from an EMBL/GenBank/DDBJ whole genome shotgun (WGS) entry which is preliminary data.</text>
</comment>
<evidence type="ECO:0000313" key="1">
    <source>
        <dbReference type="EMBL" id="KAI8423896.1"/>
    </source>
</evidence>
<name>A0ACC0JIB5_CHOFU</name>